<organism evidence="2">
    <name type="scientific">Pyramimonas obovata</name>
    <dbReference type="NCBI Taxonomy" id="1411642"/>
    <lineage>
        <taxon>Eukaryota</taxon>
        <taxon>Viridiplantae</taxon>
        <taxon>Chlorophyta</taxon>
        <taxon>Pyramimonadophyceae</taxon>
        <taxon>Pyramimonadales</taxon>
        <taxon>Pyramimonadaceae</taxon>
        <taxon>Pyramimonas</taxon>
        <taxon>Pyramimonas incertae sedis</taxon>
    </lineage>
</organism>
<feature type="compositionally biased region" description="Pro residues" evidence="1">
    <location>
        <begin position="23"/>
        <end position="34"/>
    </location>
</feature>
<sequence length="104" mass="11245">MWEHPLAWAGGEAGGGGGSIFPDPTPVKPVDPPPAVDPSIKSCLDYAIKNEHDCQLYCRGDYSVAQSGDSLQCSCQADGFTCKTAASSWFTTSWEWLPRKFGMK</sequence>
<reference evidence="2" key="1">
    <citation type="submission" date="2021-01" db="EMBL/GenBank/DDBJ databases">
        <authorList>
            <person name="Corre E."/>
            <person name="Pelletier E."/>
            <person name="Niang G."/>
            <person name="Scheremetjew M."/>
            <person name="Finn R."/>
            <person name="Kale V."/>
            <person name="Holt S."/>
            <person name="Cochrane G."/>
            <person name="Meng A."/>
            <person name="Brown T."/>
            <person name="Cohen L."/>
        </authorList>
    </citation>
    <scope>NUCLEOTIDE SEQUENCE</scope>
    <source>
        <strain evidence="2">CCMP722</strain>
    </source>
</reference>
<name>A0A7S0RLE8_9CHLO</name>
<gene>
    <name evidence="2" type="ORF">POBO1169_LOCUS15313</name>
</gene>
<evidence type="ECO:0000256" key="1">
    <source>
        <dbReference type="SAM" id="MobiDB-lite"/>
    </source>
</evidence>
<dbReference type="AlphaFoldDB" id="A0A7S0RLE8"/>
<accession>A0A7S0RLE8</accession>
<dbReference type="EMBL" id="HBFA01030351">
    <property type="protein sequence ID" value="CAD8681066.1"/>
    <property type="molecule type" value="Transcribed_RNA"/>
</dbReference>
<protein>
    <submittedName>
        <fullName evidence="2">Uncharacterized protein</fullName>
    </submittedName>
</protein>
<evidence type="ECO:0000313" key="2">
    <source>
        <dbReference type="EMBL" id="CAD8681066.1"/>
    </source>
</evidence>
<feature type="region of interest" description="Disordered" evidence="1">
    <location>
        <begin position="1"/>
        <end position="34"/>
    </location>
</feature>
<proteinExistence type="predicted"/>